<dbReference type="EMBL" id="CAEZZJ010000087">
    <property type="protein sequence ID" value="CAB4760532.1"/>
    <property type="molecule type" value="Genomic_DNA"/>
</dbReference>
<gene>
    <name evidence="1" type="ORF">UFOPK2852_00757</name>
</gene>
<sequence length="102" mass="10412">MKARMIGATAASSAPLTSPSEASLIGVCFKTFVSAVAIPSASGSINAAQFVTVESSHSRRLHAGILDLESAGKLVASSSQVFAMSSATWVWAISCEPIGRSP</sequence>
<reference evidence="1" key="1">
    <citation type="submission" date="2020-05" db="EMBL/GenBank/DDBJ databases">
        <authorList>
            <person name="Chiriac C."/>
            <person name="Salcher M."/>
            <person name="Ghai R."/>
            <person name="Kavagutti S V."/>
        </authorList>
    </citation>
    <scope>NUCLEOTIDE SEQUENCE</scope>
</reference>
<proteinExistence type="predicted"/>
<protein>
    <submittedName>
        <fullName evidence="1">Unannotated protein</fullName>
    </submittedName>
</protein>
<evidence type="ECO:0000313" key="1">
    <source>
        <dbReference type="EMBL" id="CAB4760532.1"/>
    </source>
</evidence>
<name>A0A6J6ULA5_9ZZZZ</name>
<accession>A0A6J6ULA5</accession>
<organism evidence="1">
    <name type="scientific">freshwater metagenome</name>
    <dbReference type="NCBI Taxonomy" id="449393"/>
    <lineage>
        <taxon>unclassified sequences</taxon>
        <taxon>metagenomes</taxon>
        <taxon>ecological metagenomes</taxon>
    </lineage>
</organism>
<dbReference type="AlphaFoldDB" id="A0A6J6ULA5"/>